<proteinExistence type="predicted"/>
<comment type="caution">
    <text evidence="1">The sequence shown here is derived from an EMBL/GenBank/DDBJ whole genome shotgun (WGS) entry which is preliminary data.</text>
</comment>
<dbReference type="InterPro" id="IPR003718">
    <property type="entry name" value="OsmC/Ohr_fam"/>
</dbReference>
<gene>
    <name evidence="1" type="ORF">FHP06_04820</name>
</gene>
<sequence length="133" mass="13250">MPTISATFRTIEGTQAARGRTGDHEIVVDRPDGVAGGAGLGLNGGQLLALALGGCLANDLRYAAEAAGASLGDVRVDVDLDVEDGRVTGATVSLGATGADLSDVSSVVARAVEISTVLDAVRQGFPVEVTATT</sequence>
<dbReference type="RefSeq" id="WP_147684328.1">
    <property type="nucleotide sequence ID" value="NZ_VDUX01000002.1"/>
</dbReference>
<dbReference type="InterPro" id="IPR015946">
    <property type="entry name" value="KH_dom-like_a/b"/>
</dbReference>
<reference evidence="1 2" key="1">
    <citation type="submission" date="2019-06" db="EMBL/GenBank/DDBJ databases">
        <title>Aeromicrobium sp. nov., isolated from a maize field.</title>
        <authorList>
            <person name="Lin S.-Y."/>
            <person name="Tsai C.-F."/>
            <person name="Young C.-C."/>
        </authorList>
    </citation>
    <scope>NUCLEOTIDE SEQUENCE [LARGE SCALE GENOMIC DNA]</scope>
    <source>
        <strain evidence="1 2">CC-CFT486</strain>
    </source>
</reference>
<dbReference type="InterPro" id="IPR036102">
    <property type="entry name" value="OsmC/Ohrsf"/>
</dbReference>
<protein>
    <submittedName>
        <fullName evidence="1">OsmC family peroxiredoxin</fullName>
    </submittedName>
</protein>
<name>A0A5C8NLB3_9ACTN</name>
<accession>A0A5C8NLB3</accession>
<organism evidence="1 2">
    <name type="scientific">Aeromicrobium terrae</name>
    <dbReference type="NCBI Taxonomy" id="2498846"/>
    <lineage>
        <taxon>Bacteria</taxon>
        <taxon>Bacillati</taxon>
        <taxon>Actinomycetota</taxon>
        <taxon>Actinomycetes</taxon>
        <taxon>Propionibacteriales</taxon>
        <taxon>Nocardioidaceae</taxon>
        <taxon>Aeromicrobium</taxon>
    </lineage>
</organism>
<dbReference type="Proteomes" id="UP000321571">
    <property type="component" value="Unassembled WGS sequence"/>
</dbReference>
<dbReference type="AlphaFoldDB" id="A0A5C8NLB3"/>
<dbReference type="SUPFAM" id="SSF82784">
    <property type="entry name" value="OsmC-like"/>
    <property type="match status" value="1"/>
</dbReference>
<dbReference type="EMBL" id="VDUX01000002">
    <property type="protein sequence ID" value="TXL62038.1"/>
    <property type="molecule type" value="Genomic_DNA"/>
</dbReference>
<dbReference type="Pfam" id="PF02566">
    <property type="entry name" value="OsmC"/>
    <property type="match status" value="1"/>
</dbReference>
<dbReference type="Gene3D" id="3.30.300.20">
    <property type="match status" value="1"/>
</dbReference>
<evidence type="ECO:0000313" key="1">
    <source>
        <dbReference type="EMBL" id="TXL62038.1"/>
    </source>
</evidence>
<keyword evidence="2" id="KW-1185">Reference proteome</keyword>
<evidence type="ECO:0000313" key="2">
    <source>
        <dbReference type="Proteomes" id="UP000321571"/>
    </source>
</evidence>
<dbReference type="OrthoDB" id="7868221at2"/>